<dbReference type="InterPro" id="IPR035437">
    <property type="entry name" value="SNase_OB-fold_sf"/>
</dbReference>
<evidence type="ECO:0000259" key="5">
    <source>
        <dbReference type="PROSITE" id="PS50830"/>
    </source>
</evidence>
<evidence type="ECO:0000256" key="3">
    <source>
        <dbReference type="ARBA" id="ARBA00022801"/>
    </source>
</evidence>
<feature type="domain" description="TNase-like" evidence="5">
    <location>
        <begin position="23"/>
        <end position="147"/>
    </location>
</feature>
<sequence length="172" mass="19438">MKKIEYLLTLIIFLLLPFLIGAQTITGKVVGISGGDTITILDAQQRQHQIRLYGIDCPESKQHFGRAAKRHTSNLAANKTAHVQIYDTDRYGRAVGVVTVDDVNINQSLIENGLAWQYHKYCNAPFCNHWKNIEARVRAQQLGLWKNADPTPPWQWRKGSKNSSCVHKSANN</sequence>
<dbReference type="OrthoDB" id="9805504at2"/>
<gene>
    <name evidence="6" type="ORF">SAMN05660330_03740</name>
</gene>
<dbReference type="PANTHER" id="PTHR12302:SF3">
    <property type="entry name" value="SERINE_THREONINE-PROTEIN KINASE 31"/>
    <property type="match status" value="1"/>
</dbReference>
<keyword evidence="2 6" id="KW-0255">Endonuclease</keyword>
<dbReference type="PANTHER" id="PTHR12302">
    <property type="entry name" value="EBNA2 BINDING PROTEIN P100"/>
    <property type="match status" value="1"/>
</dbReference>
<name>A0A1H0UW60_9BACT</name>
<keyword evidence="7" id="KW-1185">Reference proteome</keyword>
<feature type="region of interest" description="Disordered" evidence="4">
    <location>
        <begin position="150"/>
        <end position="172"/>
    </location>
</feature>
<dbReference type="InterPro" id="IPR016071">
    <property type="entry name" value="Staphylococal_nuclease_OB-fold"/>
</dbReference>
<dbReference type="GO" id="GO:0004519">
    <property type="term" value="F:endonuclease activity"/>
    <property type="evidence" value="ECO:0007669"/>
    <property type="project" value="UniProtKB-KW"/>
</dbReference>
<dbReference type="SMART" id="SM00318">
    <property type="entry name" value="SNc"/>
    <property type="match status" value="1"/>
</dbReference>
<dbReference type="PROSITE" id="PS50830">
    <property type="entry name" value="TNASE_3"/>
    <property type="match status" value="1"/>
</dbReference>
<dbReference type="Proteomes" id="UP000199073">
    <property type="component" value="Unassembled WGS sequence"/>
</dbReference>
<reference evidence="6 7" key="1">
    <citation type="submission" date="2016-10" db="EMBL/GenBank/DDBJ databases">
        <authorList>
            <person name="de Groot N.N."/>
        </authorList>
    </citation>
    <scope>NUCLEOTIDE SEQUENCE [LARGE SCALE GENOMIC DNA]</scope>
    <source>
        <strain evidence="6 7">DSM 12130</strain>
    </source>
</reference>
<organism evidence="6 7">
    <name type="scientific">Desulforhopalus singaporensis</name>
    <dbReference type="NCBI Taxonomy" id="91360"/>
    <lineage>
        <taxon>Bacteria</taxon>
        <taxon>Pseudomonadati</taxon>
        <taxon>Thermodesulfobacteriota</taxon>
        <taxon>Desulfobulbia</taxon>
        <taxon>Desulfobulbales</taxon>
        <taxon>Desulfocapsaceae</taxon>
        <taxon>Desulforhopalus</taxon>
    </lineage>
</organism>
<dbReference type="SUPFAM" id="SSF50199">
    <property type="entry name" value="Staphylococcal nuclease"/>
    <property type="match status" value="1"/>
</dbReference>
<keyword evidence="3" id="KW-0378">Hydrolase</keyword>
<keyword evidence="1" id="KW-0540">Nuclease</keyword>
<feature type="compositionally biased region" description="Polar residues" evidence="4">
    <location>
        <begin position="161"/>
        <end position="172"/>
    </location>
</feature>
<evidence type="ECO:0000313" key="7">
    <source>
        <dbReference type="Proteomes" id="UP000199073"/>
    </source>
</evidence>
<dbReference type="RefSeq" id="WP_092225618.1">
    <property type="nucleotide sequence ID" value="NZ_FNJI01000036.1"/>
</dbReference>
<evidence type="ECO:0000256" key="2">
    <source>
        <dbReference type="ARBA" id="ARBA00022759"/>
    </source>
</evidence>
<evidence type="ECO:0000256" key="4">
    <source>
        <dbReference type="SAM" id="MobiDB-lite"/>
    </source>
</evidence>
<dbReference type="Pfam" id="PF00565">
    <property type="entry name" value="SNase"/>
    <property type="match status" value="1"/>
</dbReference>
<evidence type="ECO:0000313" key="6">
    <source>
        <dbReference type="EMBL" id="SDP70036.1"/>
    </source>
</evidence>
<dbReference type="Gene3D" id="2.40.50.90">
    <property type="match status" value="1"/>
</dbReference>
<protein>
    <submittedName>
        <fullName evidence="6">Endonuclease YncB, thermonuclease family</fullName>
    </submittedName>
</protein>
<dbReference type="AlphaFoldDB" id="A0A1H0UW60"/>
<dbReference type="STRING" id="91360.SAMN05660330_03740"/>
<dbReference type="EMBL" id="FNJI01000036">
    <property type="protein sequence ID" value="SDP70036.1"/>
    <property type="molecule type" value="Genomic_DNA"/>
</dbReference>
<evidence type="ECO:0000256" key="1">
    <source>
        <dbReference type="ARBA" id="ARBA00022722"/>
    </source>
</evidence>
<accession>A0A1H0UW60</accession>
<proteinExistence type="predicted"/>
<dbReference type="GO" id="GO:0016787">
    <property type="term" value="F:hydrolase activity"/>
    <property type="evidence" value="ECO:0007669"/>
    <property type="project" value="UniProtKB-KW"/>
</dbReference>